<evidence type="ECO:0000256" key="2">
    <source>
        <dbReference type="ARBA" id="ARBA00022527"/>
    </source>
</evidence>
<dbReference type="Pfam" id="PF00069">
    <property type="entry name" value="Pkinase"/>
    <property type="match status" value="1"/>
</dbReference>
<dbReference type="PROSITE" id="PS50011">
    <property type="entry name" value="PROTEIN_KINASE_DOM"/>
    <property type="match status" value="1"/>
</dbReference>
<comment type="catalytic activity">
    <reaction evidence="13">
        <text>L-seryl-[protein] + ATP = O-phospho-L-seryl-[protein] + ADP + H(+)</text>
        <dbReference type="Rhea" id="RHEA:17989"/>
        <dbReference type="Rhea" id="RHEA-COMP:9863"/>
        <dbReference type="Rhea" id="RHEA-COMP:11604"/>
        <dbReference type="ChEBI" id="CHEBI:15378"/>
        <dbReference type="ChEBI" id="CHEBI:29999"/>
        <dbReference type="ChEBI" id="CHEBI:30616"/>
        <dbReference type="ChEBI" id="CHEBI:83421"/>
        <dbReference type="ChEBI" id="CHEBI:456216"/>
    </reaction>
</comment>
<keyword evidence="4 16" id="KW-0812">Transmembrane</keyword>
<feature type="domain" description="Protein kinase" evidence="18">
    <location>
        <begin position="423"/>
        <end position="699"/>
    </location>
</feature>
<dbReference type="SMART" id="SM00220">
    <property type="entry name" value="S_TKc"/>
    <property type="match status" value="1"/>
</dbReference>
<accession>A0AAD8JFM2</accession>
<dbReference type="GO" id="GO:0005886">
    <property type="term" value="C:plasma membrane"/>
    <property type="evidence" value="ECO:0007669"/>
    <property type="project" value="TreeGrafter"/>
</dbReference>
<evidence type="ECO:0000256" key="4">
    <source>
        <dbReference type="ARBA" id="ARBA00022692"/>
    </source>
</evidence>
<comment type="catalytic activity">
    <reaction evidence="14">
        <text>L-threonyl-[protein] + ATP = O-phospho-L-threonyl-[protein] + ADP + H(+)</text>
        <dbReference type="Rhea" id="RHEA:46608"/>
        <dbReference type="Rhea" id="RHEA-COMP:11060"/>
        <dbReference type="Rhea" id="RHEA-COMP:11605"/>
        <dbReference type="ChEBI" id="CHEBI:15378"/>
        <dbReference type="ChEBI" id="CHEBI:30013"/>
        <dbReference type="ChEBI" id="CHEBI:30616"/>
        <dbReference type="ChEBI" id="CHEBI:61977"/>
        <dbReference type="ChEBI" id="CHEBI:456216"/>
    </reaction>
</comment>
<dbReference type="InterPro" id="IPR001881">
    <property type="entry name" value="EGF-like_Ca-bd_dom"/>
</dbReference>
<keyword evidence="9 16" id="KW-1133">Transmembrane helix</keyword>
<feature type="transmembrane region" description="Helical" evidence="16">
    <location>
        <begin position="347"/>
        <end position="371"/>
    </location>
</feature>
<evidence type="ECO:0000256" key="3">
    <source>
        <dbReference type="ARBA" id="ARBA00022679"/>
    </source>
</evidence>
<dbReference type="CDD" id="cd00054">
    <property type="entry name" value="EGF_CA"/>
    <property type="match status" value="1"/>
</dbReference>
<evidence type="ECO:0000313" key="21">
    <source>
        <dbReference type="Proteomes" id="UP001237642"/>
    </source>
</evidence>
<dbReference type="FunFam" id="1.10.510.10:FF:000084">
    <property type="entry name" value="Wall-associated receptor kinase 2"/>
    <property type="match status" value="1"/>
</dbReference>
<evidence type="ECO:0000256" key="1">
    <source>
        <dbReference type="ARBA" id="ARBA00004479"/>
    </source>
</evidence>
<keyword evidence="12" id="KW-0325">Glycoprotein</keyword>
<dbReference type="CDD" id="cd14066">
    <property type="entry name" value="STKc_IRAK"/>
    <property type="match status" value="1"/>
</dbReference>
<dbReference type="Proteomes" id="UP001237642">
    <property type="component" value="Unassembled WGS sequence"/>
</dbReference>
<comment type="subcellular location">
    <subcellularLocation>
        <location evidence="1">Membrane</location>
        <topology evidence="1">Single-pass type I membrane protein</topology>
    </subcellularLocation>
</comment>
<reference evidence="20" key="2">
    <citation type="submission" date="2023-05" db="EMBL/GenBank/DDBJ databases">
        <authorList>
            <person name="Schelkunov M.I."/>
        </authorList>
    </citation>
    <scope>NUCLEOTIDE SEQUENCE</scope>
    <source>
        <strain evidence="20">Hsosn_3</strain>
        <tissue evidence="20">Leaf</tissue>
    </source>
</reference>
<dbReference type="Gene3D" id="1.10.510.10">
    <property type="entry name" value="Transferase(Phosphotransferase) domain 1"/>
    <property type="match status" value="1"/>
</dbReference>
<evidence type="ECO:0000256" key="9">
    <source>
        <dbReference type="ARBA" id="ARBA00022989"/>
    </source>
</evidence>
<comment type="caution">
    <text evidence="15">Lacks conserved residue(s) required for the propagation of feature annotation.</text>
</comment>
<dbReference type="PANTHER" id="PTHR27005:SF283">
    <property type="entry name" value="OS02G0633066 PROTEIN"/>
    <property type="match status" value="1"/>
</dbReference>
<dbReference type="SMART" id="SM00181">
    <property type="entry name" value="EGF"/>
    <property type="match status" value="2"/>
</dbReference>
<dbReference type="SMART" id="SM00179">
    <property type="entry name" value="EGF_CA"/>
    <property type="match status" value="1"/>
</dbReference>
<dbReference type="FunFam" id="3.30.200.20:FF:000043">
    <property type="entry name" value="Wall-associated receptor kinase 2"/>
    <property type="match status" value="1"/>
</dbReference>
<protein>
    <submittedName>
        <fullName evidence="20">Wall-associated receptor kinase-like 16</fullName>
    </submittedName>
</protein>
<dbReference type="Pfam" id="PF13947">
    <property type="entry name" value="GUB_WAK_bind"/>
    <property type="match status" value="1"/>
</dbReference>
<comment type="caution">
    <text evidence="20">The sequence shown here is derived from an EMBL/GenBank/DDBJ whole genome shotgun (WGS) entry which is preliminary data.</text>
</comment>
<evidence type="ECO:0000256" key="7">
    <source>
        <dbReference type="ARBA" id="ARBA00022777"/>
    </source>
</evidence>
<dbReference type="PROSITE" id="PS00108">
    <property type="entry name" value="PROTEIN_KINASE_ST"/>
    <property type="match status" value="1"/>
</dbReference>
<dbReference type="Gene3D" id="3.30.200.20">
    <property type="entry name" value="Phosphorylase Kinase, domain 1"/>
    <property type="match status" value="1"/>
</dbReference>
<keyword evidence="20" id="KW-0675">Receptor</keyword>
<evidence type="ECO:0000256" key="16">
    <source>
        <dbReference type="SAM" id="Phobius"/>
    </source>
</evidence>
<dbReference type="PROSITE" id="PS50026">
    <property type="entry name" value="EGF_3"/>
    <property type="match status" value="1"/>
</dbReference>
<keyword evidence="5 17" id="KW-0732">Signal</keyword>
<dbReference type="GO" id="GO:0007166">
    <property type="term" value="P:cell surface receptor signaling pathway"/>
    <property type="evidence" value="ECO:0007669"/>
    <property type="project" value="InterPro"/>
</dbReference>
<feature type="domain" description="EGF-like" evidence="19">
    <location>
        <begin position="295"/>
        <end position="336"/>
    </location>
</feature>
<dbReference type="InterPro" id="IPR011009">
    <property type="entry name" value="Kinase-like_dom_sf"/>
</dbReference>
<dbReference type="SUPFAM" id="SSF56112">
    <property type="entry name" value="Protein kinase-like (PK-like)"/>
    <property type="match status" value="1"/>
</dbReference>
<evidence type="ECO:0000256" key="13">
    <source>
        <dbReference type="ARBA" id="ARBA00047558"/>
    </source>
</evidence>
<name>A0AAD8JFM2_9APIA</name>
<dbReference type="GO" id="GO:0005524">
    <property type="term" value="F:ATP binding"/>
    <property type="evidence" value="ECO:0007669"/>
    <property type="project" value="UniProtKB-KW"/>
</dbReference>
<keyword evidence="3" id="KW-0808">Transferase</keyword>
<evidence type="ECO:0000256" key="14">
    <source>
        <dbReference type="ARBA" id="ARBA00047951"/>
    </source>
</evidence>
<gene>
    <name evidence="20" type="ORF">POM88_001331</name>
</gene>
<dbReference type="InterPro" id="IPR025287">
    <property type="entry name" value="WAK_GUB"/>
</dbReference>
<keyword evidence="15" id="KW-0245">EGF-like domain</keyword>
<dbReference type="PANTHER" id="PTHR27005">
    <property type="entry name" value="WALL-ASSOCIATED RECEPTOR KINASE-LIKE 21"/>
    <property type="match status" value="1"/>
</dbReference>
<evidence type="ECO:0000256" key="6">
    <source>
        <dbReference type="ARBA" id="ARBA00022741"/>
    </source>
</evidence>
<dbReference type="InterPro" id="IPR000742">
    <property type="entry name" value="EGF"/>
</dbReference>
<dbReference type="PROSITE" id="PS01186">
    <property type="entry name" value="EGF_2"/>
    <property type="match status" value="1"/>
</dbReference>
<keyword evidence="11" id="KW-1015">Disulfide bond</keyword>
<dbReference type="SUPFAM" id="SSF57196">
    <property type="entry name" value="EGF/Laminin"/>
    <property type="match status" value="1"/>
</dbReference>
<evidence type="ECO:0000256" key="11">
    <source>
        <dbReference type="ARBA" id="ARBA00023157"/>
    </source>
</evidence>
<dbReference type="InterPro" id="IPR000719">
    <property type="entry name" value="Prot_kinase_dom"/>
</dbReference>
<keyword evidence="8" id="KW-0067">ATP-binding</keyword>
<dbReference type="GO" id="GO:0030247">
    <property type="term" value="F:polysaccharide binding"/>
    <property type="evidence" value="ECO:0007669"/>
    <property type="project" value="InterPro"/>
</dbReference>
<keyword evidence="21" id="KW-1185">Reference proteome</keyword>
<dbReference type="EMBL" id="JAUIZM010000001">
    <property type="protein sequence ID" value="KAK1401726.1"/>
    <property type="molecule type" value="Genomic_DNA"/>
</dbReference>
<evidence type="ECO:0000259" key="18">
    <source>
        <dbReference type="PROSITE" id="PS50011"/>
    </source>
</evidence>
<evidence type="ECO:0000256" key="12">
    <source>
        <dbReference type="ARBA" id="ARBA00023180"/>
    </source>
</evidence>
<dbReference type="InterPro" id="IPR045274">
    <property type="entry name" value="WAK-like"/>
</dbReference>
<keyword evidence="6" id="KW-0547">Nucleotide-binding</keyword>
<evidence type="ECO:0000256" key="15">
    <source>
        <dbReference type="PROSITE-ProRule" id="PRU00076"/>
    </source>
</evidence>
<keyword evidence="10 16" id="KW-0472">Membrane</keyword>
<feature type="signal peptide" evidence="17">
    <location>
        <begin position="1"/>
        <end position="21"/>
    </location>
</feature>
<dbReference type="GO" id="GO:0005509">
    <property type="term" value="F:calcium ion binding"/>
    <property type="evidence" value="ECO:0007669"/>
    <property type="project" value="InterPro"/>
</dbReference>
<evidence type="ECO:0000313" key="20">
    <source>
        <dbReference type="EMBL" id="KAK1401726.1"/>
    </source>
</evidence>
<evidence type="ECO:0000256" key="8">
    <source>
        <dbReference type="ARBA" id="ARBA00022840"/>
    </source>
</evidence>
<sequence>MAPLYYLLIALLTLINIHTQASTLELGAPTSLAYKFSKPNCNTTCGNLTIPYPFGTSKGCYLQNKYNSFLITCRQNIPYLAKSYIKVSNISLDDHHIHILGNVSRLCYDEWGNFSDIRNYIRLSKFRVDSEHNKFTVIGCSTSGRIEGSQVQDYNMECKSSCDGVESVVNGSCSGIGCCQVPLPVGTRDFNVSFSNSRDSFGKRACSSAFIVEEGAYNFSSLDLAALRETSYPIMLDWAVGNETCALSKKNKTSYACVASGSTCTDSKYGPSAGYKCSCPYGFEGNPYLTNGCLDIDKCAKSNPCNSPAKCQNQHRGMVLCVCPPGYQTDGRRGCYKLSHSTESIQIGPGIAIGASTTMFVLVVGGSWIYWKWTKKRHMKQKQKFFMQNGGFALREELSKDNGLAETARLFSEEELKTATNNFNEHGIIGRGGCGTVYKGVLSANNIVVAIKKSKVSEQTQISQFINEMIILCRINHINVVRLIGCCLETEVPLLVYEFINNGTLSNHIHNKVDGSYLSWECCLRIAAEIAGAVAYLHSAASPPIIHRDIKSTNILLDENLVAKVADFGASKIVPKDHAEIATLVQGTFGYIDPEYLYSSELTEKSDVYSFGVVLAEMLTGERAISFNRPEEDRNLAVYFISSMKLGNGMPNIIHKSFVGDEKNTEQVKQVVMMAARCLKVTGNERPSMRELAMELERLKTIMVEPPWPDNSSTNINETRYLQTLSLPPNVVGSTNIGSSTITEFEDLNVEITEKEGSE</sequence>
<dbReference type="InterPro" id="IPR008271">
    <property type="entry name" value="Ser/Thr_kinase_AS"/>
</dbReference>
<dbReference type="Gene3D" id="2.10.25.10">
    <property type="entry name" value="Laminin"/>
    <property type="match status" value="2"/>
</dbReference>
<dbReference type="GO" id="GO:0004674">
    <property type="term" value="F:protein serine/threonine kinase activity"/>
    <property type="evidence" value="ECO:0007669"/>
    <property type="project" value="UniProtKB-KW"/>
</dbReference>
<keyword evidence="7 20" id="KW-0418">Kinase</keyword>
<evidence type="ECO:0000256" key="17">
    <source>
        <dbReference type="SAM" id="SignalP"/>
    </source>
</evidence>
<proteinExistence type="predicted"/>
<feature type="chain" id="PRO_5042120119" evidence="17">
    <location>
        <begin position="22"/>
        <end position="759"/>
    </location>
</feature>
<keyword evidence="2" id="KW-0723">Serine/threonine-protein kinase</keyword>
<reference evidence="20" key="1">
    <citation type="submission" date="2023-02" db="EMBL/GenBank/DDBJ databases">
        <title>Genome of toxic invasive species Heracleum sosnowskyi carries increased number of genes despite the absence of recent whole-genome duplications.</title>
        <authorList>
            <person name="Schelkunov M."/>
            <person name="Shtratnikova V."/>
            <person name="Makarenko M."/>
            <person name="Klepikova A."/>
            <person name="Omelchenko D."/>
            <person name="Novikova G."/>
            <person name="Obukhova E."/>
            <person name="Bogdanov V."/>
            <person name="Penin A."/>
            <person name="Logacheva M."/>
        </authorList>
    </citation>
    <scope>NUCLEOTIDE SEQUENCE</scope>
    <source>
        <strain evidence="20">Hsosn_3</strain>
        <tissue evidence="20">Leaf</tissue>
    </source>
</reference>
<dbReference type="AlphaFoldDB" id="A0AAD8JFM2"/>
<evidence type="ECO:0000256" key="10">
    <source>
        <dbReference type="ARBA" id="ARBA00023136"/>
    </source>
</evidence>
<organism evidence="20 21">
    <name type="scientific">Heracleum sosnowskyi</name>
    <dbReference type="NCBI Taxonomy" id="360622"/>
    <lineage>
        <taxon>Eukaryota</taxon>
        <taxon>Viridiplantae</taxon>
        <taxon>Streptophyta</taxon>
        <taxon>Embryophyta</taxon>
        <taxon>Tracheophyta</taxon>
        <taxon>Spermatophyta</taxon>
        <taxon>Magnoliopsida</taxon>
        <taxon>eudicotyledons</taxon>
        <taxon>Gunneridae</taxon>
        <taxon>Pentapetalae</taxon>
        <taxon>asterids</taxon>
        <taxon>campanulids</taxon>
        <taxon>Apiales</taxon>
        <taxon>Apiaceae</taxon>
        <taxon>Apioideae</taxon>
        <taxon>apioid superclade</taxon>
        <taxon>Tordylieae</taxon>
        <taxon>Tordyliinae</taxon>
        <taxon>Heracleum</taxon>
    </lineage>
</organism>
<evidence type="ECO:0000259" key="19">
    <source>
        <dbReference type="PROSITE" id="PS50026"/>
    </source>
</evidence>
<evidence type="ECO:0000256" key="5">
    <source>
        <dbReference type="ARBA" id="ARBA00022729"/>
    </source>
</evidence>